<dbReference type="GO" id="GO:0005634">
    <property type="term" value="C:nucleus"/>
    <property type="evidence" value="ECO:0007669"/>
    <property type="project" value="UniProtKB-SubCell"/>
</dbReference>
<evidence type="ECO:0000313" key="19">
    <source>
        <dbReference type="Proteomes" id="UP001314229"/>
    </source>
</evidence>
<dbReference type="Gene3D" id="1.10.238.10">
    <property type="entry name" value="EF-hand"/>
    <property type="match status" value="1"/>
</dbReference>
<keyword evidence="10" id="KW-0677">Repeat</keyword>
<evidence type="ECO:0000256" key="2">
    <source>
        <dbReference type="ARBA" id="ARBA00004236"/>
    </source>
</evidence>
<keyword evidence="9" id="KW-0479">Metal-binding</keyword>
<evidence type="ECO:0000256" key="12">
    <source>
        <dbReference type="ARBA" id="ARBA00022927"/>
    </source>
</evidence>
<keyword evidence="12" id="KW-0653">Protein transport</keyword>
<gene>
    <name evidence="18" type="ORF">FSCOSCO3_A018972</name>
</gene>
<feature type="domain" description="EF-hand" evidence="17">
    <location>
        <begin position="151"/>
        <end position="186"/>
    </location>
</feature>
<comment type="subcellular location">
    <subcellularLocation>
        <location evidence="2">Cell membrane</location>
    </subcellularLocation>
    <subcellularLocation>
        <location evidence="3">Cytoplasm</location>
    </subcellularLocation>
    <subcellularLocation>
        <location evidence="1">Nucleus</location>
    </subcellularLocation>
</comment>
<evidence type="ECO:0000256" key="6">
    <source>
        <dbReference type="ARBA" id="ARBA00022490"/>
    </source>
</evidence>
<evidence type="ECO:0000256" key="14">
    <source>
        <dbReference type="ARBA" id="ARBA00023242"/>
    </source>
</evidence>
<dbReference type="GO" id="GO:0005509">
    <property type="term" value="F:calcium ion binding"/>
    <property type="evidence" value="ECO:0007669"/>
    <property type="project" value="InterPro"/>
</dbReference>
<reference evidence="18 19" key="1">
    <citation type="submission" date="2024-01" db="EMBL/GenBank/DDBJ databases">
        <authorList>
            <person name="Alioto T."/>
            <person name="Alioto T."/>
            <person name="Gomez Garrido J."/>
        </authorList>
    </citation>
    <scope>NUCLEOTIDE SEQUENCE [LARGE SCALE GENOMIC DNA]</scope>
</reference>
<accession>A0AAV1QCD6</accession>
<dbReference type="EMBL" id="CAWUFR010000881">
    <property type="protein sequence ID" value="CAK6981731.1"/>
    <property type="molecule type" value="Genomic_DNA"/>
</dbReference>
<keyword evidence="7" id="KW-0597">Phosphoprotein</keyword>
<dbReference type="SUPFAM" id="SSF47473">
    <property type="entry name" value="EF-hand"/>
    <property type="match status" value="1"/>
</dbReference>
<dbReference type="GO" id="GO:0005886">
    <property type="term" value="C:plasma membrane"/>
    <property type="evidence" value="ECO:0007669"/>
    <property type="project" value="UniProtKB-SubCell"/>
</dbReference>
<evidence type="ECO:0000256" key="11">
    <source>
        <dbReference type="ARBA" id="ARBA00022837"/>
    </source>
</evidence>
<keyword evidence="19" id="KW-1185">Reference proteome</keyword>
<dbReference type="GO" id="GO:0015031">
    <property type="term" value="P:protein transport"/>
    <property type="evidence" value="ECO:0007669"/>
    <property type="project" value="UniProtKB-KW"/>
</dbReference>
<keyword evidence="15" id="KW-0449">Lipoprotein</keyword>
<keyword evidence="11" id="KW-0106">Calcium</keyword>
<sequence>MGTSSSKLRRIPNAQELIEETGFSAAHILRLHERFKFLDKNETGQLRPEDLETVRELDMNPIGDRIVNAFFPSGQDTLDFPSFVRILAHFRPSDTNRPKDATQQQEPANSRTGKLRFVFQLYDLDKDGKISRFELLQVLRAMLGLQVTEEQLQSIAERAIQEADLDSDDAISFDEFKKSLEKVDIEHKMSIRRFLK</sequence>
<evidence type="ECO:0000256" key="1">
    <source>
        <dbReference type="ARBA" id="ARBA00004123"/>
    </source>
</evidence>
<evidence type="ECO:0000256" key="16">
    <source>
        <dbReference type="ARBA" id="ARBA00038164"/>
    </source>
</evidence>
<organism evidence="18 19">
    <name type="scientific">Scomber scombrus</name>
    <name type="common">Atlantic mackerel</name>
    <name type="synonym">Scomber vernalis</name>
    <dbReference type="NCBI Taxonomy" id="13677"/>
    <lineage>
        <taxon>Eukaryota</taxon>
        <taxon>Metazoa</taxon>
        <taxon>Chordata</taxon>
        <taxon>Craniata</taxon>
        <taxon>Vertebrata</taxon>
        <taxon>Euteleostomi</taxon>
        <taxon>Actinopterygii</taxon>
        <taxon>Neopterygii</taxon>
        <taxon>Teleostei</taxon>
        <taxon>Neoteleostei</taxon>
        <taxon>Acanthomorphata</taxon>
        <taxon>Pelagiaria</taxon>
        <taxon>Scombriformes</taxon>
        <taxon>Scombridae</taxon>
        <taxon>Scomber</taxon>
    </lineage>
</organism>
<dbReference type="AlphaFoldDB" id="A0AAV1QCD6"/>
<keyword evidence="5" id="KW-1003">Cell membrane</keyword>
<protein>
    <submittedName>
        <fullName evidence="18">Calcineurin B homologous protein 2</fullName>
    </submittedName>
</protein>
<evidence type="ECO:0000259" key="17">
    <source>
        <dbReference type="PROSITE" id="PS50222"/>
    </source>
</evidence>
<keyword evidence="13" id="KW-0472">Membrane</keyword>
<dbReference type="PROSITE" id="PS50222">
    <property type="entry name" value="EF_HAND_2"/>
    <property type="match status" value="2"/>
</dbReference>
<comment type="caution">
    <text evidence="18">The sequence shown here is derived from an EMBL/GenBank/DDBJ whole genome shotgun (WGS) entry which is preliminary data.</text>
</comment>
<dbReference type="SMART" id="SM00054">
    <property type="entry name" value="EFh"/>
    <property type="match status" value="3"/>
</dbReference>
<evidence type="ECO:0000256" key="8">
    <source>
        <dbReference type="ARBA" id="ARBA00022707"/>
    </source>
</evidence>
<evidence type="ECO:0000256" key="13">
    <source>
        <dbReference type="ARBA" id="ARBA00023136"/>
    </source>
</evidence>
<dbReference type="InterPro" id="IPR011992">
    <property type="entry name" value="EF-hand-dom_pair"/>
</dbReference>
<evidence type="ECO:0000256" key="5">
    <source>
        <dbReference type="ARBA" id="ARBA00022475"/>
    </source>
</evidence>
<keyword evidence="4" id="KW-0813">Transport</keyword>
<dbReference type="PROSITE" id="PS00018">
    <property type="entry name" value="EF_HAND_1"/>
    <property type="match status" value="2"/>
</dbReference>
<keyword evidence="6" id="KW-0963">Cytoplasm</keyword>
<dbReference type="CDD" id="cd00051">
    <property type="entry name" value="EFh"/>
    <property type="match status" value="1"/>
</dbReference>
<dbReference type="Proteomes" id="UP001314229">
    <property type="component" value="Unassembled WGS sequence"/>
</dbReference>
<dbReference type="Pfam" id="PF13499">
    <property type="entry name" value="EF-hand_7"/>
    <property type="match status" value="1"/>
</dbReference>
<feature type="domain" description="EF-hand" evidence="17">
    <location>
        <begin position="110"/>
        <end position="145"/>
    </location>
</feature>
<dbReference type="GO" id="GO:0005737">
    <property type="term" value="C:cytoplasm"/>
    <property type="evidence" value="ECO:0007669"/>
    <property type="project" value="UniProtKB-SubCell"/>
</dbReference>
<evidence type="ECO:0000256" key="4">
    <source>
        <dbReference type="ARBA" id="ARBA00022448"/>
    </source>
</evidence>
<dbReference type="InterPro" id="IPR002048">
    <property type="entry name" value="EF_hand_dom"/>
</dbReference>
<name>A0AAV1QCD6_SCOSC</name>
<evidence type="ECO:0000256" key="7">
    <source>
        <dbReference type="ARBA" id="ARBA00022553"/>
    </source>
</evidence>
<evidence type="ECO:0000256" key="15">
    <source>
        <dbReference type="ARBA" id="ARBA00023288"/>
    </source>
</evidence>
<dbReference type="PANTHER" id="PTHR46002">
    <property type="entry name" value="EG:114D9.1 PROTEIN-RELATED"/>
    <property type="match status" value="1"/>
</dbReference>
<comment type="similarity">
    <text evidence="16">Belongs to the calcineurin regulatory subunit family. CHP subfamily.</text>
</comment>
<evidence type="ECO:0000313" key="18">
    <source>
        <dbReference type="EMBL" id="CAK6981731.1"/>
    </source>
</evidence>
<evidence type="ECO:0000256" key="10">
    <source>
        <dbReference type="ARBA" id="ARBA00022737"/>
    </source>
</evidence>
<keyword evidence="8" id="KW-0519">Myristate</keyword>
<proteinExistence type="inferred from homology"/>
<dbReference type="InterPro" id="IPR018247">
    <property type="entry name" value="EF_Hand_1_Ca_BS"/>
</dbReference>
<evidence type="ECO:0000256" key="3">
    <source>
        <dbReference type="ARBA" id="ARBA00004496"/>
    </source>
</evidence>
<keyword evidence="14" id="KW-0539">Nucleus</keyword>
<evidence type="ECO:0000256" key="9">
    <source>
        <dbReference type="ARBA" id="ARBA00022723"/>
    </source>
</evidence>
<dbReference type="InterPro" id="IPR051875">
    <property type="entry name" value="Calcineurin_B_homologous"/>
</dbReference>